<keyword evidence="4" id="KW-1133">Transmembrane helix</keyword>
<evidence type="ECO:0000256" key="3">
    <source>
        <dbReference type="ARBA" id="ARBA00022692"/>
    </source>
</evidence>
<evidence type="ECO:0000256" key="1">
    <source>
        <dbReference type="ARBA" id="ARBA00004141"/>
    </source>
</evidence>
<dbReference type="AlphaFoldDB" id="A0AAF0YMR2"/>
<sequence length="121" mass="12940">MRSLDPGKTALMGVLAAGEDEGEIVGHVLLNGRELPLSLQRATGYPPPILRQRKLAYVDEIIDHLELQDIKDAIIGVSGDVLVSSVSLIGVELVSRPTILFLDKPASRLDGQSSLMSVGLL</sequence>
<dbReference type="GO" id="GO:0042626">
    <property type="term" value="F:ATPase-coupled transmembrane transporter activity"/>
    <property type="evidence" value="ECO:0007669"/>
    <property type="project" value="TreeGrafter"/>
</dbReference>
<keyword evidence="2" id="KW-0813">Transport</keyword>
<evidence type="ECO:0000256" key="4">
    <source>
        <dbReference type="ARBA" id="ARBA00022989"/>
    </source>
</evidence>
<organism evidence="6 7">
    <name type="scientific">Vanrija pseudolonga</name>
    <dbReference type="NCBI Taxonomy" id="143232"/>
    <lineage>
        <taxon>Eukaryota</taxon>
        <taxon>Fungi</taxon>
        <taxon>Dikarya</taxon>
        <taxon>Basidiomycota</taxon>
        <taxon>Agaricomycotina</taxon>
        <taxon>Tremellomycetes</taxon>
        <taxon>Trichosporonales</taxon>
        <taxon>Trichosporonaceae</taxon>
        <taxon>Vanrija</taxon>
    </lineage>
</organism>
<dbReference type="RefSeq" id="XP_062632404.1">
    <property type="nucleotide sequence ID" value="XM_062776420.1"/>
</dbReference>
<dbReference type="PANTHER" id="PTHR48041">
    <property type="entry name" value="ABC TRANSPORTER G FAMILY MEMBER 28"/>
    <property type="match status" value="1"/>
</dbReference>
<dbReference type="GeneID" id="87813016"/>
<evidence type="ECO:0000256" key="2">
    <source>
        <dbReference type="ARBA" id="ARBA00022448"/>
    </source>
</evidence>
<dbReference type="Proteomes" id="UP000827549">
    <property type="component" value="Chromosome 8"/>
</dbReference>
<keyword evidence="7" id="KW-1185">Reference proteome</keyword>
<evidence type="ECO:0000313" key="6">
    <source>
        <dbReference type="EMBL" id="WOO86378.1"/>
    </source>
</evidence>
<proteinExistence type="predicted"/>
<dbReference type="InterPro" id="IPR050352">
    <property type="entry name" value="ABCG_transporters"/>
</dbReference>
<evidence type="ECO:0000313" key="7">
    <source>
        <dbReference type="Proteomes" id="UP000827549"/>
    </source>
</evidence>
<name>A0AAF0YMR2_9TREE</name>
<dbReference type="GO" id="GO:0016020">
    <property type="term" value="C:membrane"/>
    <property type="evidence" value="ECO:0007669"/>
    <property type="project" value="UniProtKB-SubCell"/>
</dbReference>
<dbReference type="EMBL" id="CP086721">
    <property type="protein sequence ID" value="WOO86378.1"/>
    <property type="molecule type" value="Genomic_DNA"/>
</dbReference>
<evidence type="ECO:0000256" key="5">
    <source>
        <dbReference type="ARBA" id="ARBA00023136"/>
    </source>
</evidence>
<keyword evidence="3" id="KW-0812">Transmembrane</keyword>
<gene>
    <name evidence="6" type="primary">abcG15</name>
    <name evidence="6" type="ORF">LOC62_08G009855</name>
</gene>
<protein>
    <submittedName>
        <fullName evidence="6">ABC transporter G family member 15</fullName>
    </submittedName>
</protein>
<accession>A0AAF0YMR2</accession>
<comment type="subcellular location">
    <subcellularLocation>
        <location evidence="1">Membrane</location>
        <topology evidence="1">Multi-pass membrane protein</topology>
    </subcellularLocation>
</comment>
<reference evidence="6" key="1">
    <citation type="submission" date="2023-10" db="EMBL/GenBank/DDBJ databases">
        <authorList>
            <person name="Noh H."/>
        </authorList>
    </citation>
    <scope>NUCLEOTIDE SEQUENCE</scope>
    <source>
        <strain evidence="6">DUCC4014</strain>
    </source>
</reference>
<keyword evidence="5" id="KW-0472">Membrane</keyword>
<dbReference type="PANTHER" id="PTHR48041:SF139">
    <property type="entry name" value="PROTEIN SCARLET"/>
    <property type="match status" value="1"/>
</dbReference>